<dbReference type="RefSeq" id="WP_380794148.1">
    <property type="nucleotide sequence ID" value="NZ_JBHTKR010000007.1"/>
</dbReference>
<dbReference type="Pfam" id="PF02627">
    <property type="entry name" value="CMD"/>
    <property type="match status" value="1"/>
</dbReference>
<sequence>MDKATHDKGMKIRRATLGDAYVDRAVANMDDFTRELQELVTTYCWGEIWGRDGLDRKTRSTINLAMLAALNRPHELGAHVRGAINNGLSPDEIKEVLLQVGIYCGVPAMIDSFRVARGVLDDMRAEGTLDQAPKD</sequence>
<dbReference type="Gene3D" id="1.20.1290.10">
    <property type="entry name" value="AhpD-like"/>
    <property type="match status" value="1"/>
</dbReference>
<gene>
    <name evidence="2" type="ORF">ACFQ3C_16630</name>
</gene>
<comment type="caution">
    <text evidence="2">The sequence shown here is derived from an EMBL/GenBank/DDBJ whole genome shotgun (WGS) entry which is preliminary data.</text>
</comment>
<feature type="domain" description="Carboxymuconolactone decarboxylase-like" evidence="1">
    <location>
        <begin position="35"/>
        <end position="117"/>
    </location>
</feature>
<dbReference type="SUPFAM" id="SSF69118">
    <property type="entry name" value="AhpD-like"/>
    <property type="match status" value="1"/>
</dbReference>
<organism evidence="2 3">
    <name type="scientific">Seohaeicola saemankumensis</name>
    <dbReference type="NCBI Taxonomy" id="481181"/>
    <lineage>
        <taxon>Bacteria</taxon>
        <taxon>Pseudomonadati</taxon>
        <taxon>Pseudomonadota</taxon>
        <taxon>Alphaproteobacteria</taxon>
        <taxon>Rhodobacterales</taxon>
        <taxon>Roseobacteraceae</taxon>
        <taxon>Seohaeicola</taxon>
    </lineage>
</organism>
<dbReference type="PANTHER" id="PTHR33570">
    <property type="entry name" value="4-CARBOXYMUCONOLACTONE DECARBOXYLASE FAMILY PROTEIN"/>
    <property type="match status" value="1"/>
</dbReference>
<dbReference type="Proteomes" id="UP001597151">
    <property type="component" value="Unassembled WGS sequence"/>
</dbReference>
<dbReference type="InterPro" id="IPR052512">
    <property type="entry name" value="4CMD/NDH-1_regulator"/>
</dbReference>
<dbReference type="InterPro" id="IPR029032">
    <property type="entry name" value="AhpD-like"/>
</dbReference>
<evidence type="ECO:0000313" key="3">
    <source>
        <dbReference type="Proteomes" id="UP001597151"/>
    </source>
</evidence>
<evidence type="ECO:0000313" key="2">
    <source>
        <dbReference type="EMBL" id="MFD1196298.1"/>
    </source>
</evidence>
<dbReference type="EMBL" id="JBHTKR010000007">
    <property type="protein sequence ID" value="MFD1196298.1"/>
    <property type="molecule type" value="Genomic_DNA"/>
</dbReference>
<dbReference type="InterPro" id="IPR003779">
    <property type="entry name" value="CMD-like"/>
</dbReference>
<dbReference type="PANTHER" id="PTHR33570:SF2">
    <property type="entry name" value="CARBOXYMUCONOLACTONE DECARBOXYLASE-LIKE DOMAIN-CONTAINING PROTEIN"/>
    <property type="match status" value="1"/>
</dbReference>
<proteinExistence type="predicted"/>
<reference evidence="3" key="1">
    <citation type="journal article" date="2019" name="Int. J. Syst. Evol. Microbiol.">
        <title>The Global Catalogue of Microorganisms (GCM) 10K type strain sequencing project: providing services to taxonomists for standard genome sequencing and annotation.</title>
        <authorList>
            <consortium name="The Broad Institute Genomics Platform"/>
            <consortium name="The Broad Institute Genome Sequencing Center for Infectious Disease"/>
            <person name="Wu L."/>
            <person name="Ma J."/>
        </authorList>
    </citation>
    <scope>NUCLEOTIDE SEQUENCE [LARGE SCALE GENOMIC DNA]</scope>
    <source>
        <strain evidence="3">CCUG 55328</strain>
    </source>
</reference>
<protein>
    <submittedName>
        <fullName evidence="2">Carboxymuconolactone decarboxylase family protein</fullName>
    </submittedName>
</protein>
<keyword evidence="3" id="KW-1185">Reference proteome</keyword>
<evidence type="ECO:0000259" key="1">
    <source>
        <dbReference type="Pfam" id="PF02627"/>
    </source>
</evidence>
<accession>A0ABW3TGZ2</accession>
<name>A0ABW3TGZ2_9RHOB</name>